<dbReference type="SUPFAM" id="SSF56281">
    <property type="entry name" value="Metallo-hydrolase/oxidoreductase"/>
    <property type="match status" value="1"/>
</dbReference>
<keyword evidence="3" id="KW-1185">Reference proteome</keyword>
<evidence type="ECO:0000256" key="1">
    <source>
        <dbReference type="SAM" id="SignalP"/>
    </source>
</evidence>
<protein>
    <submittedName>
        <fullName evidence="2">MBL fold metallo-hydrolase</fullName>
    </submittedName>
</protein>
<feature type="chain" id="PRO_5045182904" evidence="1">
    <location>
        <begin position="21"/>
        <end position="253"/>
    </location>
</feature>
<dbReference type="Gene3D" id="3.60.15.10">
    <property type="entry name" value="Ribonuclease Z/Hydroxyacylglutathione hydrolase-like"/>
    <property type="match status" value="1"/>
</dbReference>
<dbReference type="Proteomes" id="UP001597369">
    <property type="component" value="Unassembled WGS sequence"/>
</dbReference>
<sequence>MKFKTILALLFSIAFLRASAQNASPDQVDTKKGPLTIQPIEHASLVLTWNNRTIYVDPTGGAEAYEGIKSPDMILLTDIHGDHLDKETLKALSTKNAVVIAPKAVADQLPENLQQQAVVLNNGESTTQLDIPVKAIAMYNLPENADAMHPKGRGNGYVLNIGGKKIYLSGDTEGTPEMRSLKNIDVAFICMNLPYTMDVDQAANAVLDFKPKIVYPYHYRGKNGLSDVERFKKMVNEKSKQIEVRLKNWYPES</sequence>
<dbReference type="Pfam" id="PF13483">
    <property type="entry name" value="Lactamase_B_3"/>
    <property type="match status" value="1"/>
</dbReference>
<keyword evidence="1" id="KW-0732">Signal</keyword>
<dbReference type="RefSeq" id="WP_229962424.1">
    <property type="nucleotide sequence ID" value="NZ_JAJJWI010000022.1"/>
</dbReference>
<dbReference type="InterPro" id="IPR050114">
    <property type="entry name" value="UPF0173_UPF0282_UlaG_hydrolase"/>
</dbReference>
<gene>
    <name evidence="2" type="ORF">ACFSKU_14500</name>
</gene>
<feature type="signal peptide" evidence="1">
    <location>
        <begin position="1"/>
        <end position="20"/>
    </location>
</feature>
<dbReference type="PANTHER" id="PTHR43546">
    <property type="entry name" value="UPF0173 METAL-DEPENDENT HYDROLASE MJ1163-RELATED"/>
    <property type="match status" value="1"/>
</dbReference>
<dbReference type="InterPro" id="IPR036866">
    <property type="entry name" value="RibonucZ/Hydroxyglut_hydro"/>
</dbReference>
<evidence type="ECO:0000313" key="3">
    <source>
        <dbReference type="Proteomes" id="UP001597369"/>
    </source>
</evidence>
<dbReference type="EMBL" id="JBHUHV010000042">
    <property type="protein sequence ID" value="MFD2068102.1"/>
    <property type="molecule type" value="Genomic_DNA"/>
</dbReference>
<evidence type="ECO:0000313" key="2">
    <source>
        <dbReference type="EMBL" id="MFD2068102.1"/>
    </source>
</evidence>
<proteinExistence type="predicted"/>
<dbReference type="PANTHER" id="PTHR43546:SF3">
    <property type="entry name" value="UPF0173 METAL-DEPENDENT HYDROLASE MJ1163"/>
    <property type="match status" value="1"/>
</dbReference>
<accession>A0ABW4WZE6</accession>
<organism evidence="2 3">
    <name type="scientific">Pontibacter silvestris</name>
    <dbReference type="NCBI Taxonomy" id="2305183"/>
    <lineage>
        <taxon>Bacteria</taxon>
        <taxon>Pseudomonadati</taxon>
        <taxon>Bacteroidota</taxon>
        <taxon>Cytophagia</taxon>
        <taxon>Cytophagales</taxon>
        <taxon>Hymenobacteraceae</taxon>
        <taxon>Pontibacter</taxon>
    </lineage>
</organism>
<reference evidence="3" key="1">
    <citation type="journal article" date="2019" name="Int. J. Syst. Evol. Microbiol.">
        <title>The Global Catalogue of Microorganisms (GCM) 10K type strain sequencing project: providing services to taxonomists for standard genome sequencing and annotation.</title>
        <authorList>
            <consortium name="The Broad Institute Genomics Platform"/>
            <consortium name="The Broad Institute Genome Sequencing Center for Infectious Disease"/>
            <person name="Wu L."/>
            <person name="Ma J."/>
        </authorList>
    </citation>
    <scope>NUCLEOTIDE SEQUENCE [LARGE SCALE GENOMIC DNA]</scope>
    <source>
        <strain evidence="3">JCM 16545</strain>
    </source>
</reference>
<name>A0ABW4WZE6_9BACT</name>
<comment type="caution">
    <text evidence="2">The sequence shown here is derived from an EMBL/GenBank/DDBJ whole genome shotgun (WGS) entry which is preliminary data.</text>
</comment>